<feature type="region of interest" description="Disordered" evidence="1">
    <location>
        <begin position="40"/>
        <end position="63"/>
    </location>
</feature>
<accession>A0A2I2G7D3</accession>
<evidence type="ECO:0000313" key="3">
    <source>
        <dbReference type="Proteomes" id="UP000234275"/>
    </source>
</evidence>
<evidence type="ECO:0000313" key="2">
    <source>
        <dbReference type="EMBL" id="PLB48794.1"/>
    </source>
</evidence>
<dbReference type="Proteomes" id="UP000234275">
    <property type="component" value="Unassembled WGS sequence"/>
</dbReference>
<organism evidence="2 3">
    <name type="scientific">Aspergillus steynii IBT 23096</name>
    <dbReference type="NCBI Taxonomy" id="1392250"/>
    <lineage>
        <taxon>Eukaryota</taxon>
        <taxon>Fungi</taxon>
        <taxon>Dikarya</taxon>
        <taxon>Ascomycota</taxon>
        <taxon>Pezizomycotina</taxon>
        <taxon>Eurotiomycetes</taxon>
        <taxon>Eurotiomycetidae</taxon>
        <taxon>Eurotiales</taxon>
        <taxon>Aspergillaceae</taxon>
        <taxon>Aspergillus</taxon>
        <taxon>Aspergillus subgen. Circumdati</taxon>
    </lineage>
</organism>
<protein>
    <submittedName>
        <fullName evidence="2">Uncharacterized protein</fullName>
    </submittedName>
</protein>
<dbReference type="GeneID" id="36556869"/>
<dbReference type="AlphaFoldDB" id="A0A2I2G7D3"/>
<dbReference type="EMBL" id="MSFO01000004">
    <property type="protein sequence ID" value="PLB48794.1"/>
    <property type="molecule type" value="Genomic_DNA"/>
</dbReference>
<evidence type="ECO:0000256" key="1">
    <source>
        <dbReference type="SAM" id="MobiDB-lite"/>
    </source>
</evidence>
<sequence length="82" mass="8970">MRAAMSIMSFIVKACGRPLRGPIPNGPITHQFRLGSQCSGMNLSGSANRSSRREMQNREATTVVSGGMKEEVFRFPQVAREG</sequence>
<reference evidence="2 3" key="1">
    <citation type="submission" date="2016-12" db="EMBL/GenBank/DDBJ databases">
        <title>The genomes of Aspergillus section Nigri reveals drivers in fungal speciation.</title>
        <authorList>
            <consortium name="DOE Joint Genome Institute"/>
            <person name="Vesth T.C."/>
            <person name="Nybo J."/>
            <person name="Theobald S."/>
            <person name="Brandl J."/>
            <person name="Frisvad J.C."/>
            <person name="Nielsen K.F."/>
            <person name="Lyhne E.K."/>
            <person name="Kogle M.E."/>
            <person name="Kuo A."/>
            <person name="Riley R."/>
            <person name="Clum A."/>
            <person name="Nolan M."/>
            <person name="Lipzen A."/>
            <person name="Salamov A."/>
            <person name="Henrissat B."/>
            <person name="Wiebenga A."/>
            <person name="De Vries R.P."/>
            <person name="Grigoriev I.V."/>
            <person name="Mortensen U.H."/>
            <person name="Andersen M.R."/>
            <person name="Baker S.E."/>
        </authorList>
    </citation>
    <scope>NUCLEOTIDE SEQUENCE [LARGE SCALE GENOMIC DNA]</scope>
    <source>
        <strain evidence="2 3">IBT 23096</strain>
    </source>
</reference>
<proteinExistence type="predicted"/>
<gene>
    <name evidence="2" type="ORF">P170DRAFT_436501</name>
</gene>
<dbReference type="VEuPathDB" id="FungiDB:P170DRAFT_436501"/>
<dbReference type="RefSeq" id="XP_024704096.1">
    <property type="nucleotide sequence ID" value="XM_024849170.1"/>
</dbReference>
<feature type="compositionally biased region" description="Polar residues" evidence="1">
    <location>
        <begin position="40"/>
        <end position="49"/>
    </location>
</feature>
<name>A0A2I2G7D3_9EURO</name>
<comment type="caution">
    <text evidence="2">The sequence shown here is derived from an EMBL/GenBank/DDBJ whole genome shotgun (WGS) entry which is preliminary data.</text>
</comment>
<keyword evidence="3" id="KW-1185">Reference proteome</keyword>